<sequence length="112" mass="12836">MYRLEVGFSWTKVIVPPQRRAYLRGALLGARLRNLVGRIIRCPPEAGFRWLRGGGLRCLHGTELTSSPEKDLGACPNEGWVPPRRRVSVPVWKTGLFMRRCLPRSRTLIREI</sequence>
<reference evidence="1" key="2">
    <citation type="journal article" date="2024" name="Plant">
        <title>Genomic evolution and insights into agronomic trait innovations of Sesamum species.</title>
        <authorList>
            <person name="Miao H."/>
            <person name="Wang L."/>
            <person name="Qu L."/>
            <person name="Liu H."/>
            <person name="Sun Y."/>
            <person name="Le M."/>
            <person name="Wang Q."/>
            <person name="Wei S."/>
            <person name="Zheng Y."/>
            <person name="Lin W."/>
            <person name="Duan Y."/>
            <person name="Cao H."/>
            <person name="Xiong S."/>
            <person name="Wang X."/>
            <person name="Wei L."/>
            <person name="Li C."/>
            <person name="Ma Q."/>
            <person name="Ju M."/>
            <person name="Zhao R."/>
            <person name="Li G."/>
            <person name="Mu C."/>
            <person name="Tian Q."/>
            <person name="Mei H."/>
            <person name="Zhang T."/>
            <person name="Gao T."/>
            <person name="Zhang H."/>
        </authorList>
    </citation>
    <scope>NUCLEOTIDE SEQUENCE</scope>
    <source>
        <strain evidence="1">KEN1</strain>
    </source>
</reference>
<proteinExistence type="predicted"/>
<name>A0AAW2TNL0_9LAMI</name>
<dbReference type="AlphaFoldDB" id="A0AAW2TNL0"/>
<comment type="caution">
    <text evidence="1">The sequence shown here is derived from an EMBL/GenBank/DDBJ whole genome shotgun (WGS) entry which is preliminary data.</text>
</comment>
<gene>
    <name evidence="1" type="ORF">Slati_3914800</name>
</gene>
<protein>
    <submittedName>
        <fullName evidence="1">Uncharacterized protein</fullName>
    </submittedName>
</protein>
<organism evidence="1">
    <name type="scientific">Sesamum latifolium</name>
    <dbReference type="NCBI Taxonomy" id="2727402"/>
    <lineage>
        <taxon>Eukaryota</taxon>
        <taxon>Viridiplantae</taxon>
        <taxon>Streptophyta</taxon>
        <taxon>Embryophyta</taxon>
        <taxon>Tracheophyta</taxon>
        <taxon>Spermatophyta</taxon>
        <taxon>Magnoliopsida</taxon>
        <taxon>eudicotyledons</taxon>
        <taxon>Gunneridae</taxon>
        <taxon>Pentapetalae</taxon>
        <taxon>asterids</taxon>
        <taxon>lamiids</taxon>
        <taxon>Lamiales</taxon>
        <taxon>Pedaliaceae</taxon>
        <taxon>Sesamum</taxon>
    </lineage>
</organism>
<reference evidence="1" key="1">
    <citation type="submission" date="2020-06" db="EMBL/GenBank/DDBJ databases">
        <authorList>
            <person name="Li T."/>
            <person name="Hu X."/>
            <person name="Zhang T."/>
            <person name="Song X."/>
            <person name="Zhang H."/>
            <person name="Dai N."/>
            <person name="Sheng W."/>
            <person name="Hou X."/>
            <person name="Wei L."/>
        </authorList>
    </citation>
    <scope>NUCLEOTIDE SEQUENCE</scope>
    <source>
        <strain evidence="1">KEN1</strain>
        <tissue evidence="1">Leaf</tissue>
    </source>
</reference>
<accession>A0AAW2TNL0</accession>
<dbReference type="EMBL" id="JACGWN010000014">
    <property type="protein sequence ID" value="KAL0406009.1"/>
    <property type="molecule type" value="Genomic_DNA"/>
</dbReference>
<evidence type="ECO:0000313" key="1">
    <source>
        <dbReference type="EMBL" id="KAL0406009.1"/>
    </source>
</evidence>